<dbReference type="InterPro" id="IPR005017">
    <property type="entry name" value="OMPP1/FadL/TodX"/>
</dbReference>
<organism evidence="9 10">
    <name type="scientific">Cognatilysobacter lacus</name>
    <dbReference type="NCBI Taxonomy" id="1643323"/>
    <lineage>
        <taxon>Bacteria</taxon>
        <taxon>Pseudomonadati</taxon>
        <taxon>Pseudomonadota</taxon>
        <taxon>Gammaproteobacteria</taxon>
        <taxon>Lysobacterales</taxon>
        <taxon>Lysobacteraceae</taxon>
        <taxon>Cognatilysobacter</taxon>
    </lineage>
</organism>
<keyword evidence="7" id="KW-0998">Cell outer membrane</keyword>
<evidence type="ECO:0000256" key="5">
    <source>
        <dbReference type="ARBA" id="ARBA00022729"/>
    </source>
</evidence>
<dbReference type="Pfam" id="PF03349">
    <property type="entry name" value="Toluene_X"/>
    <property type="match status" value="1"/>
</dbReference>
<proteinExistence type="inferred from homology"/>
<evidence type="ECO:0000313" key="10">
    <source>
        <dbReference type="Proteomes" id="UP000323164"/>
    </source>
</evidence>
<dbReference type="SUPFAM" id="SSF56935">
    <property type="entry name" value="Porins"/>
    <property type="match status" value="1"/>
</dbReference>
<evidence type="ECO:0000256" key="2">
    <source>
        <dbReference type="ARBA" id="ARBA00008163"/>
    </source>
</evidence>
<comment type="subcellular location">
    <subcellularLocation>
        <location evidence="1">Cell outer membrane</location>
        <topology evidence="1">Multi-pass membrane protein</topology>
    </subcellularLocation>
</comment>
<dbReference type="Gene3D" id="2.40.160.60">
    <property type="entry name" value="Outer membrane protein transport protein (OMPP1/FadL/TodX)"/>
    <property type="match status" value="1"/>
</dbReference>
<gene>
    <name evidence="9" type="ORF">FW784_07970</name>
</gene>
<sequence length="455" mass="47709">MHNGFMRVTALALGIAGALAMGNAHASGFQIRENSVKNLGRANSGTAVAKHDASVVSNNPAAMVNFDRSAVQVDMTDINLDASFTGGGTTAIGTPLSGGNGGDPGSATLVPAISAVFPLSGAFDKVTVGVSVDAPFGLKTEYDPQWVGRYNAIKSDVKTVDLNLSSAIAVTDRFSIGAGLILQRADVTLTNAIDYGTAICTASVPGNLGASVANCLNPAYPFRPQANDGNVEVSGKDTSLGWRIGLQWKPTDHLTIGASHRSEIDHNLTGKADFTAPSAVAAVLGPRVADQSINAPLTTPSVSTISVEYDFNDAFRLMADYQATDWHSLQSVKIFTGGGGVLGNEPFQWKDTSFYSLGGEWDLSPAWTLRAGIAKDESPTNDTYRTPRLPDKNRKIFSLGATWNVSDAISVDAAYMRINVDDPTINGATSSSGSHLTGTFKAHADLFGVAAQFKF</sequence>
<feature type="chain" id="PRO_5022954319" evidence="8">
    <location>
        <begin position="27"/>
        <end position="455"/>
    </location>
</feature>
<dbReference type="GO" id="GO:0015483">
    <property type="term" value="F:long-chain fatty acid transporting porin activity"/>
    <property type="evidence" value="ECO:0007669"/>
    <property type="project" value="TreeGrafter"/>
</dbReference>
<evidence type="ECO:0000256" key="7">
    <source>
        <dbReference type="ARBA" id="ARBA00023237"/>
    </source>
</evidence>
<name>A0A5D8Z548_9GAMM</name>
<keyword evidence="3" id="KW-1134">Transmembrane beta strand</keyword>
<dbReference type="RefSeq" id="WP_149352819.1">
    <property type="nucleotide sequence ID" value="NZ_VTRV01000071.1"/>
</dbReference>
<keyword evidence="4" id="KW-0812">Transmembrane</keyword>
<comment type="caution">
    <text evidence="9">The sequence shown here is derived from an EMBL/GenBank/DDBJ whole genome shotgun (WGS) entry which is preliminary data.</text>
</comment>
<dbReference type="AlphaFoldDB" id="A0A5D8Z548"/>
<dbReference type="PANTHER" id="PTHR35093">
    <property type="entry name" value="OUTER MEMBRANE PROTEIN NMB0088-RELATED"/>
    <property type="match status" value="1"/>
</dbReference>
<evidence type="ECO:0000256" key="6">
    <source>
        <dbReference type="ARBA" id="ARBA00023136"/>
    </source>
</evidence>
<comment type="similarity">
    <text evidence="2">Belongs to the OmpP1/FadL family.</text>
</comment>
<evidence type="ECO:0000256" key="4">
    <source>
        <dbReference type="ARBA" id="ARBA00022692"/>
    </source>
</evidence>
<evidence type="ECO:0000313" key="9">
    <source>
        <dbReference type="EMBL" id="TZF89770.1"/>
    </source>
</evidence>
<dbReference type="OrthoDB" id="19849at2"/>
<accession>A0A5D8Z548</accession>
<evidence type="ECO:0000256" key="1">
    <source>
        <dbReference type="ARBA" id="ARBA00004571"/>
    </source>
</evidence>
<feature type="signal peptide" evidence="8">
    <location>
        <begin position="1"/>
        <end position="26"/>
    </location>
</feature>
<keyword evidence="10" id="KW-1185">Reference proteome</keyword>
<evidence type="ECO:0000256" key="8">
    <source>
        <dbReference type="SAM" id="SignalP"/>
    </source>
</evidence>
<protein>
    <submittedName>
        <fullName evidence="9">Porin</fullName>
    </submittedName>
</protein>
<evidence type="ECO:0000256" key="3">
    <source>
        <dbReference type="ARBA" id="ARBA00022452"/>
    </source>
</evidence>
<dbReference type="Proteomes" id="UP000323164">
    <property type="component" value="Unassembled WGS sequence"/>
</dbReference>
<reference evidence="9 10" key="1">
    <citation type="submission" date="2019-08" db="EMBL/GenBank/DDBJ databases">
        <title>Draft genome sequence of Lysobacter sp. UKS-15.</title>
        <authorList>
            <person name="Im W.-T."/>
        </authorList>
    </citation>
    <scope>NUCLEOTIDE SEQUENCE [LARGE SCALE GENOMIC DNA]</scope>
    <source>
        <strain evidence="9 10">UKS-15</strain>
    </source>
</reference>
<keyword evidence="6" id="KW-0472">Membrane</keyword>
<dbReference type="PANTHER" id="PTHR35093:SF3">
    <property type="entry name" value="LONG-CHAIN FATTY ACID TRANSPORT PROTEIN"/>
    <property type="match status" value="1"/>
</dbReference>
<dbReference type="GO" id="GO:0009279">
    <property type="term" value="C:cell outer membrane"/>
    <property type="evidence" value="ECO:0007669"/>
    <property type="project" value="UniProtKB-SubCell"/>
</dbReference>
<dbReference type="EMBL" id="VTRV01000071">
    <property type="protein sequence ID" value="TZF89770.1"/>
    <property type="molecule type" value="Genomic_DNA"/>
</dbReference>
<keyword evidence="5 8" id="KW-0732">Signal</keyword>